<protein>
    <recommendedName>
        <fullName evidence="3">GumN family protein</fullName>
    </recommendedName>
</protein>
<evidence type="ECO:0000313" key="1">
    <source>
        <dbReference type="EMBL" id="ADX67007.1"/>
    </source>
</evidence>
<keyword evidence="2" id="KW-1185">Reference proteome</keyword>
<evidence type="ECO:0008006" key="3">
    <source>
        <dbReference type="Google" id="ProtNLM"/>
    </source>
</evidence>
<accession>F0NY16</accession>
<reference evidence="1 2" key="1">
    <citation type="journal article" date="2011" name="Stand. Genomic Sci.">
        <title>Complete genome sequence of Weeksella virosa type strain (9751).</title>
        <authorList>
            <person name="Lang E."/>
            <person name="Teshima H."/>
            <person name="Lucas S."/>
            <person name="Lapidus A."/>
            <person name="Hammon N."/>
            <person name="Deshpande S."/>
            <person name="Nolan M."/>
            <person name="Cheng J.F."/>
            <person name="Pitluck S."/>
            <person name="Liolios K."/>
            <person name="Pagani I."/>
            <person name="Mikhailova N."/>
            <person name="Ivanova N."/>
            <person name="Mavromatis K."/>
            <person name="Pati A."/>
            <person name="Tapia R."/>
            <person name="Han C."/>
            <person name="Goodwin L."/>
            <person name="Chen A."/>
            <person name="Palaniappan K."/>
            <person name="Land M."/>
            <person name="Hauser L."/>
            <person name="Chang Y.J."/>
            <person name="Jeffries C.D."/>
            <person name="Brambilla E.M."/>
            <person name="Kopitz M."/>
            <person name="Rohde M."/>
            <person name="Goker M."/>
            <person name="Tindall B.J."/>
            <person name="Detter J.C."/>
            <person name="Woyke T."/>
            <person name="Bristow J."/>
            <person name="Eisen J.A."/>
            <person name="Markowitz V."/>
            <person name="Hugenholtz P."/>
            <person name="Klenk H.P."/>
            <person name="Kyrpides N.C."/>
        </authorList>
    </citation>
    <scope>NUCLEOTIDE SEQUENCE [LARGE SCALE GENOMIC DNA]</scope>
    <source>
        <strain evidence="2">ATCC 43766 / DSM 16922 / JCM 21250 / NBRC 16016 / NCTC 11634 / CL345/78</strain>
    </source>
</reference>
<dbReference type="AlphaFoldDB" id="F0NY16"/>
<sequence length="261" mass="31442">MINKNLFLILILLISTISYAKNEIWLIGTFHEENHYMTPDSLTIIFNKIKPDLILIELEKKHFTKDFNFNTEKYPIEDFLTTNENIASYHYQQLNGTLIRSFDVNGRNEFYRKEKYHEKENKMFSEMLNIYKEDKFSESCRIDFEILLQTLKTYSELKFNSLQESNSDLATKFLSLKNKINFELMISIIKRTDELKEWLEFAELRKEFWDRRNKIMAENIAKYSNEFKGKQIIVLVGNDHKYALLDLLEEKNIKVKNYYKE</sequence>
<gene>
    <name evidence="1" type="ordered locus">Weevi_0285</name>
</gene>
<organism evidence="1 2">
    <name type="scientific">Weeksella virosa (strain ATCC 43766 / DSM 16922 / JCM 21250 / CCUG 30538 / CDC 9751 / IAM 14551 / NBRC 16016 / NCTC 11634 / CL345/78)</name>
    <dbReference type="NCBI Taxonomy" id="865938"/>
    <lineage>
        <taxon>Bacteria</taxon>
        <taxon>Pseudomonadati</taxon>
        <taxon>Bacteroidota</taxon>
        <taxon>Flavobacteriia</taxon>
        <taxon>Flavobacteriales</taxon>
        <taxon>Weeksellaceae</taxon>
        <taxon>Weeksella</taxon>
    </lineage>
</organism>
<dbReference type="KEGG" id="wvi:Weevi_0285"/>
<reference evidence="2" key="2">
    <citation type="journal article" date="2011" name="Stand. Genomic Sci.">
        <title>Complete genome sequence of Weeksella virosa type strain (9751T).</title>
        <authorList>
            <person name="Lang E."/>
            <person name="Teshima H."/>
            <person name="Lucas S."/>
            <person name="Lapidus A."/>
            <person name="Hammon N."/>
            <person name="Deshpande S."/>
            <person name="Nolan M."/>
            <person name="Cheng J."/>
            <person name="Pitluck S."/>
            <person name="Liolios K."/>
            <person name="Pagani I."/>
            <person name="Mikhailova N."/>
            <person name="Ivanova N."/>
            <person name="Mavromatis K."/>
            <person name="Pati A."/>
            <person name="Tapia R."/>
            <person name="Han C."/>
            <person name="Goodwin L."/>
            <person name="Chen A."/>
            <person name="Palaniappan K."/>
            <person name="Land M."/>
            <person name="Hauser L."/>
            <person name="Chang Y."/>
            <person name="Jeffries C."/>
            <person name="Brambilla E."/>
            <person name="Kopitz M."/>
            <person name="Rohde M."/>
            <person name="Goker M."/>
            <person name="Tindall B."/>
            <person name="Detter J."/>
            <person name="Woyke T."/>
            <person name="Bristow J."/>
            <person name="Eisen J."/>
            <person name="Markowitz V."/>
            <person name="Hugenholtz P."/>
            <person name="Klenk H."/>
            <person name="Kyrpides N."/>
        </authorList>
    </citation>
    <scope>NUCLEOTIDE SEQUENCE [LARGE SCALE GENOMIC DNA]</scope>
    <source>
        <strain evidence="2">ATCC 43766 / DSM 16922 / JCM 21250 / NBRC 16016 / NCTC 11634 / CL345/78</strain>
    </source>
</reference>
<proteinExistence type="predicted"/>
<name>F0NY16_WEEVC</name>
<dbReference type="HOGENOM" id="CLU_1019046_0_0_10"/>
<evidence type="ECO:0000313" key="2">
    <source>
        <dbReference type="Proteomes" id="UP000008641"/>
    </source>
</evidence>
<dbReference type="eggNOG" id="ENOG502ZDC4">
    <property type="taxonomic scope" value="Bacteria"/>
</dbReference>
<dbReference type="EMBL" id="CP002455">
    <property type="protein sequence ID" value="ADX67007.1"/>
    <property type="molecule type" value="Genomic_DNA"/>
</dbReference>
<dbReference type="Proteomes" id="UP000008641">
    <property type="component" value="Chromosome"/>
</dbReference>
<dbReference type="OrthoDB" id="641734at2"/>
<dbReference type="RefSeq" id="WP_013597399.1">
    <property type="nucleotide sequence ID" value="NC_015144.1"/>
</dbReference>